<name>A0A385Z795_9PSED</name>
<evidence type="ECO:0000256" key="3">
    <source>
        <dbReference type="ARBA" id="ARBA00022553"/>
    </source>
</evidence>
<evidence type="ECO:0000256" key="10">
    <source>
        <dbReference type="SAM" id="Coils"/>
    </source>
</evidence>
<protein>
    <recommendedName>
        <fullName evidence="2">histidine kinase</fullName>
        <ecNumber evidence="2">2.7.13.3</ecNumber>
    </recommendedName>
</protein>
<dbReference type="SMART" id="SM00065">
    <property type="entry name" value="GAF"/>
    <property type="match status" value="1"/>
</dbReference>
<dbReference type="SMART" id="SM00086">
    <property type="entry name" value="PAC"/>
    <property type="match status" value="3"/>
</dbReference>
<dbReference type="Gene3D" id="3.30.450.20">
    <property type="entry name" value="PAS domain"/>
    <property type="match status" value="3"/>
</dbReference>
<dbReference type="Pfam" id="PF13188">
    <property type="entry name" value="PAS_8"/>
    <property type="match status" value="1"/>
</dbReference>
<dbReference type="InterPro" id="IPR011006">
    <property type="entry name" value="CheY-like_superfamily"/>
</dbReference>
<proteinExistence type="predicted"/>
<dbReference type="CDD" id="cd00082">
    <property type="entry name" value="HisKA"/>
    <property type="match status" value="1"/>
</dbReference>
<dbReference type="PROSITE" id="PS50112">
    <property type="entry name" value="PAS"/>
    <property type="match status" value="3"/>
</dbReference>
<dbReference type="AlphaFoldDB" id="A0A385Z795"/>
<dbReference type="Pfam" id="PF00989">
    <property type="entry name" value="PAS"/>
    <property type="match status" value="1"/>
</dbReference>
<dbReference type="SUPFAM" id="SSF47384">
    <property type="entry name" value="Homodimeric domain of signal transducing histidine kinase"/>
    <property type="match status" value="1"/>
</dbReference>
<dbReference type="InterPro" id="IPR013767">
    <property type="entry name" value="PAS_fold"/>
</dbReference>
<dbReference type="SUPFAM" id="SSF52172">
    <property type="entry name" value="CheY-like"/>
    <property type="match status" value="1"/>
</dbReference>
<dbReference type="GO" id="GO:0000155">
    <property type="term" value="F:phosphorelay sensor kinase activity"/>
    <property type="evidence" value="ECO:0007669"/>
    <property type="project" value="InterPro"/>
</dbReference>
<evidence type="ECO:0000256" key="6">
    <source>
        <dbReference type="ARBA" id="ARBA00022777"/>
    </source>
</evidence>
<dbReference type="PANTHER" id="PTHR43065:SF42">
    <property type="entry name" value="TWO-COMPONENT SENSOR PPRA"/>
    <property type="match status" value="1"/>
</dbReference>
<dbReference type="InterPro" id="IPR035965">
    <property type="entry name" value="PAS-like_dom_sf"/>
</dbReference>
<dbReference type="InterPro" id="IPR003661">
    <property type="entry name" value="HisK_dim/P_dom"/>
</dbReference>
<feature type="domain" description="PAS" evidence="13">
    <location>
        <begin position="284"/>
        <end position="329"/>
    </location>
</feature>
<evidence type="ECO:0000313" key="16">
    <source>
        <dbReference type="Proteomes" id="UP000265560"/>
    </source>
</evidence>
<dbReference type="GO" id="GO:0006355">
    <property type="term" value="P:regulation of DNA-templated transcription"/>
    <property type="evidence" value="ECO:0007669"/>
    <property type="project" value="InterPro"/>
</dbReference>
<comment type="catalytic activity">
    <reaction evidence="1">
        <text>ATP + protein L-histidine = ADP + protein N-phospho-L-histidine.</text>
        <dbReference type="EC" id="2.7.13.3"/>
    </reaction>
</comment>
<dbReference type="InterPro" id="IPR003594">
    <property type="entry name" value="HATPase_dom"/>
</dbReference>
<keyword evidence="10" id="KW-0175">Coiled coil</keyword>
<dbReference type="InterPro" id="IPR036890">
    <property type="entry name" value="HATPase_C_sf"/>
</dbReference>
<feature type="domain" description="PAC" evidence="14">
    <location>
        <begin position="489"/>
        <end position="539"/>
    </location>
</feature>
<dbReference type="InterPro" id="IPR013656">
    <property type="entry name" value="PAS_4"/>
</dbReference>
<feature type="domain" description="Response regulatory" evidence="12">
    <location>
        <begin position="808"/>
        <end position="924"/>
    </location>
</feature>
<dbReference type="PROSITE" id="PS50113">
    <property type="entry name" value="PAC"/>
    <property type="match status" value="3"/>
</dbReference>
<dbReference type="CDD" id="cd00130">
    <property type="entry name" value="PAS"/>
    <property type="match status" value="3"/>
</dbReference>
<dbReference type="PANTHER" id="PTHR43065">
    <property type="entry name" value="SENSOR HISTIDINE KINASE"/>
    <property type="match status" value="1"/>
</dbReference>
<keyword evidence="3 9" id="KW-0597">Phosphoprotein</keyword>
<dbReference type="InterPro" id="IPR001610">
    <property type="entry name" value="PAC"/>
</dbReference>
<dbReference type="InterPro" id="IPR000014">
    <property type="entry name" value="PAS"/>
</dbReference>
<evidence type="ECO:0000256" key="9">
    <source>
        <dbReference type="PROSITE-ProRule" id="PRU00169"/>
    </source>
</evidence>
<dbReference type="Gene3D" id="3.30.450.40">
    <property type="match status" value="1"/>
</dbReference>
<dbReference type="SUPFAM" id="SSF55874">
    <property type="entry name" value="ATPase domain of HSP90 chaperone/DNA topoisomerase II/histidine kinase"/>
    <property type="match status" value="1"/>
</dbReference>
<dbReference type="NCBIfam" id="TIGR00229">
    <property type="entry name" value="sensory_box"/>
    <property type="match status" value="3"/>
</dbReference>
<feature type="domain" description="PAC" evidence="14">
    <location>
        <begin position="360"/>
        <end position="410"/>
    </location>
</feature>
<dbReference type="Pfam" id="PF00072">
    <property type="entry name" value="Response_reg"/>
    <property type="match status" value="1"/>
</dbReference>
<organism evidence="15 16">
    <name type="scientific">Pseudomonas cavernae</name>
    <dbReference type="NCBI Taxonomy" id="2320867"/>
    <lineage>
        <taxon>Bacteria</taxon>
        <taxon>Pseudomonadati</taxon>
        <taxon>Pseudomonadota</taxon>
        <taxon>Gammaproteobacteria</taxon>
        <taxon>Pseudomonadales</taxon>
        <taxon>Pseudomonadaceae</taxon>
        <taxon>Pseudomonas</taxon>
    </lineage>
</organism>
<evidence type="ECO:0000256" key="2">
    <source>
        <dbReference type="ARBA" id="ARBA00012438"/>
    </source>
</evidence>
<evidence type="ECO:0000313" key="15">
    <source>
        <dbReference type="EMBL" id="AYC33382.1"/>
    </source>
</evidence>
<accession>A0A385Z795</accession>
<keyword evidence="5" id="KW-0547">Nucleotide-binding</keyword>
<evidence type="ECO:0000256" key="7">
    <source>
        <dbReference type="ARBA" id="ARBA00022840"/>
    </source>
</evidence>
<evidence type="ECO:0000256" key="4">
    <source>
        <dbReference type="ARBA" id="ARBA00022679"/>
    </source>
</evidence>
<dbReference type="InterPro" id="IPR001789">
    <property type="entry name" value="Sig_transdc_resp-reg_receiver"/>
</dbReference>
<keyword evidence="7" id="KW-0067">ATP-binding</keyword>
<keyword evidence="4" id="KW-0808">Transferase</keyword>
<dbReference type="CDD" id="cd00156">
    <property type="entry name" value="REC"/>
    <property type="match status" value="1"/>
</dbReference>
<dbReference type="SMART" id="SM00387">
    <property type="entry name" value="HATPase_c"/>
    <property type="match status" value="1"/>
</dbReference>
<dbReference type="Pfam" id="PF00512">
    <property type="entry name" value="HisKA"/>
    <property type="match status" value="1"/>
</dbReference>
<keyword evidence="16" id="KW-1185">Reference proteome</keyword>
<dbReference type="Gene3D" id="3.40.50.2300">
    <property type="match status" value="1"/>
</dbReference>
<keyword evidence="6" id="KW-0418">Kinase</keyword>
<dbReference type="SMART" id="SM00388">
    <property type="entry name" value="HisKA"/>
    <property type="match status" value="1"/>
</dbReference>
<dbReference type="Pfam" id="PF08448">
    <property type="entry name" value="PAS_4"/>
    <property type="match status" value="1"/>
</dbReference>
<dbReference type="EC" id="2.7.13.3" evidence="2"/>
<feature type="domain" description="PAC" evidence="14">
    <location>
        <begin position="81"/>
        <end position="134"/>
    </location>
</feature>
<feature type="domain" description="PAS" evidence="13">
    <location>
        <begin position="411"/>
        <end position="482"/>
    </location>
</feature>
<evidence type="ECO:0000259" key="13">
    <source>
        <dbReference type="PROSITE" id="PS50112"/>
    </source>
</evidence>
<evidence type="ECO:0000259" key="11">
    <source>
        <dbReference type="PROSITE" id="PS50109"/>
    </source>
</evidence>
<gene>
    <name evidence="15" type="ORF">D3880_13915</name>
</gene>
<dbReference type="EMBL" id="CP032419">
    <property type="protein sequence ID" value="AYC33382.1"/>
    <property type="molecule type" value="Genomic_DNA"/>
</dbReference>
<dbReference type="PRINTS" id="PR00344">
    <property type="entry name" value="BCTRLSENSOR"/>
</dbReference>
<feature type="coiled-coil region" evidence="10">
    <location>
        <begin position="523"/>
        <end position="553"/>
    </location>
</feature>
<dbReference type="GO" id="GO:0005524">
    <property type="term" value="F:ATP binding"/>
    <property type="evidence" value="ECO:0007669"/>
    <property type="project" value="UniProtKB-KW"/>
</dbReference>
<dbReference type="InterPro" id="IPR004358">
    <property type="entry name" value="Sig_transdc_His_kin-like_C"/>
</dbReference>
<feature type="domain" description="PAS" evidence="13">
    <location>
        <begin position="10"/>
        <end position="80"/>
    </location>
</feature>
<feature type="domain" description="Histidine kinase" evidence="11">
    <location>
        <begin position="559"/>
        <end position="784"/>
    </location>
</feature>
<dbReference type="PROSITE" id="PS50109">
    <property type="entry name" value="HIS_KIN"/>
    <property type="match status" value="1"/>
</dbReference>
<dbReference type="SUPFAM" id="SSF55781">
    <property type="entry name" value="GAF domain-like"/>
    <property type="match status" value="1"/>
</dbReference>
<evidence type="ECO:0000259" key="14">
    <source>
        <dbReference type="PROSITE" id="PS50113"/>
    </source>
</evidence>
<dbReference type="InterPro" id="IPR029016">
    <property type="entry name" value="GAF-like_dom_sf"/>
</dbReference>
<feature type="modified residue" description="4-aspartylphosphate" evidence="9">
    <location>
        <position position="859"/>
    </location>
</feature>
<sequence>MPKAIAASSVEHQLRQIVDNSSAVIYVKDLDGRLRLVNQAFETLFGMRAAQVLGHTDHELFPPAVADTLRANDRRVAELGQALEFEEQVELDGEIRTYLSTKFPLFDSAGRVIAVCGMSTDISSRKRQEEALRHIALGISAASGAEVFAEIVRYLAHALNADIAAVARLRDTNMHQLETVGLYFNGQPHDNVIYELEGTPCEWVVSKGFHFVGQDAQKRFPEDGFLRKFGLQSYAGYPLFATDGHVIGLISVSSRGTLASPELTEALLKVFSVRAAAEIQSCDAEASYRAIFDSSEDAIFVHDLDSGVLVDANPKACQAYGYSYAEMLGLTIDDFSAGYRPYTGEDAAGWLARARDGELQRFEWHRRNRDGSLHWDEVMLKRATIGGVERILAITREITQRKQAEQALRASEQQYRAIFSTALDCIISVDGEGRVLAFNPAAERCFGYAREQAVGRLLAELIVPERYLAVYQRGLQRYLESRDGPLFGRRVEIEVRRADGQEFPAELAMTVVEGAQGPLFIGYLRDITELKEAEAQRAELAQQLRQAQRMEAIGHLAGGIAHDFNNLLTGMLGYTVMAEELAEQLPDARLSRYLVHVQRSAERARDLIQQMLTFSRGSRGQPRTVNLAERIDDFIKLVEASLPSSVEIETRLAADLPPVLVDPVQLEQVLMNLCINARDAMSGVGRLRVGLSLQTLQRSVCASCRQPFSGLHLALSVSDSGPGIAPQVCEHMFEPFFSTKASGQGSGMGLSMVHGIVHEYAGHILVDSRAGEGSTFQIFLPALAQDTPCPANPIEPNPTVQQGQLQGRVAVVDDEPMVAEFMADRLSDWGVQVRCFSDAEQACAVLCADPYAWDLVILDQSMPRLTGLQLARRLLALRADLPIVLYSGFSDQLSESQVQAEGLKALLRKPLDQAQLHLLLRQYLPMAAADTEAKQSARRQT</sequence>
<dbReference type="OrthoDB" id="9772100at2"/>
<dbReference type="Pfam" id="PF01590">
    <property type="entry name" value="GAF"/>
    <property type="match status" value="1"/>
</dbReference>
<dbReference type="PROSITE" id="PS50110">
    <property type="entry name" value="RESPONSE_REGULATORY"/>
    <property type="match status" value="1"/>
</dbReference>
<dbReference type="KEGG" id="pcav:D3880_13915"/>
<dbReference type="InterPro" id="IPR000700">
    <property type="entry name" value="PAS-assoc_C"/>
</dbReference>
<keyword evidence="8" id="KW-0902">Two-component regulatory system</keyword>
<dbReference type="Proteomes" id="UP000265560">
    <property type="component" value="Chromosome"/>
</dbReference>
<dbReference type="InterPro" id="IPR003018">
    <property type="entry name" value="GAF"/>
</dbReference>
<dbReference type="SMART" id="SM00448">
    <property type="entry name" value="REC"/>
    <property type="match status" value="1"/>
</dbReference>
<evidence type="ECO:0000259" key="12">
    <source>
        <dbReference type="PROSITE" id="PS50110"/>
    </source>
</evidence>
<dbReference type="SUPFAM" id="SSF55785">
    <property type="entry name" value="PYP-like sensor domain (PAS domain)"/>
    <property type="match status" value="3"/>
</dbReference>
<evidence type="ECO:0000256" key="8">
    <source>
        <dbReference type="ARBA" id="ARBA00023012"/>
    </source>
</evidence>
<reference evidence="16" key="1">
    <citation type="submission" date="2018-09" db="EMBL/GenBank/DDBJ databases">
        <authorList>
            <person name="Zhu H."/>
        </authorList>
    </citation>
    <scope>NUCLEOTIDE SEQUENCE [LARGE SCALE GENOMIC DNA]</scope>
    <source>
        <strain evidence="16">K2W31S-8</strain>
    </source>
</reference>
<dbReference type="Gene3D" id="3.30.565.10">
    <property type="entry name" value="Histidine kinase-like ATPase, C-terminal domain"/>
    <property type="match status" value="1"/>
</dbReference>
<evidence type="ECO:0000256" key="1">
    <source>
        <dbReference type="ARBA" id="ARBA00000085"/>
    </source>
</evidence>
<dbReference type="Pfam" id="PF02518">
    <property type="entry name" value="HATPase_c"/>
    <property type="match status" value="1"/>
</dbReference>
<dbReference type="SMART" id="SM00091">
    <property type="entry name" value="PAS"/>
    <property type="match status" value="3"/>
</dbReference>
<dbReference type="InterPro" id="IPR036097">
    <property type="entry name" value="HisK_dim/P_sf"/>
</dbReference>
<evidence type="ECO:0000256" key="5">
    <source>
        <dbReference type="ARBA" id="ARBA00022741"/>
    </source>
</evidence>
<dbReference type="Gene3D" id="1.10.287.130">
    <property type="match status" value="1"/>
</dbReference>
<dbReference type="InterPro" id="IPR005467">
    <property type="entry name" value="His_kinase_dom"/>
</dbReference>